<accession>A0ABQ5I2R9</accession>
<name>A0ABQ5I2R9_9ASTR</name>
<dbReference type="Proteomes" id="UP001151760">
    <property type="component" value="Unassembled WGS sequence"/>
</dbReference>
<dbReference type="EMBL" id="BQNB010020288">
    <property type="protein sequence ID" value="GJT94356.1"/>
    <property type="molecule type" value="Genomic_DNA"/>
</dbReference>
<evidence type="ECO:0000313" key="1">
    <source>
        <dbReference type="EMBL" id="GJT94356.1"/>
    </source>
</evidence>
<organism evidence="1 2">
    <name type="scientific">Tanacetum coccineum</name>
    <dbReference type="NCBI Taxonomy" id="301880"/>
    <lineage>
        <taxon>Eukaryota</taxon>
        <taxon>Viridiplantae</taxon>
        <taxon>Streptophyta</taxon>
        <taxon>Embryophyta</taxon>
        <taxon>Tracheophyta</taxon>
        <taxon>Spermatophyta</taxon>
        <taxon>Magnoliopsida</taxon>
        <taxon>eudicotyledons</taxon>
        <taxon>Gunneridae</taxon>
        <taxon>Pentapetalae</taxon>
        <taxon>asterids</taxon>
        <taxon>campanulids</taxon>
        <taxon>Asterales</taxon>
        <taxon>Asteraceae</taxon>
        <taxon>Asteroideae</taxon>
        <taxon>Anthemideae</taxon>
        <taxon>Anthemidinae</taxon>
        <taxon>Tanacetum</taxon>
    </lineage>
</organism>
<reference evidence="1" key="2">
    <citation type="submission" date="2022-01" db="EMBL/GenBank/DDBJ databases">
        <authorList>
            <person name="Yamashiro T."/>
            <person name="Shiraishi A."/>
            <person name="Satake H."/>
            <person name="Nakayama K."/>
        </authorList>
    </citation>
    <scope>NUCLEOTIDE SEQUENCE</scope>
</reference>
<gene>
    <name evidence="1" type="ORF">Tco_1089874</name>
</gene>
<comment type="caution">
    <text evidence="1">The sequence shown here is derived from an EMBL/GenBank/DDBJ whole genome shotgun (WGS) entry which is preliminary data.</text>
</comment>
<reference evidence="1" key="1">
    <citation type="journal article" date="2022" name="Int. J. Mol. Sci.">
        <title>Draft Genome of Tanacetum Coccineum: Genomic Comparison of Closely Related Tanacetum-Family Plants.</title>
        <authorList>
            <person name="Yamashiro T."/>
            <person name="Shiraishi A."/>
            <person name="Nakayama K."/>
            <person name="Satake H."/>
        </authorList>
    </citation>
    <scope>NUCLEOTIDE SEQUENCE</scope>
</reference>
<evidence type="ECO:0000313" key="2">
    <source>
        <dbReference type="Proteomes" id="UP001151760"/>
    </source>
</evidence>
<keyword evidence="2" id="KW-1185">Reference proteome</keyword>
<protein>
    <submittedName>
        <fullName evidence="1">Uncharacterized protein</fullName>
    </submittedName>
</protein>
<proteinExistence type="predicted"/>
<sequence>MGFEKSSINFEARKSSLSWRFSLWPLKDMAKVGNRSLKQQRLHTMVISLTNEVGCFRMLGLHRSFVTHGDGYTRKSIVLSLHFRRRRNLRSIIGNTHIGVVECFSTSPIVLAMSAWKRTPTQSRSDINIGLRHTWLLVELELGKAGA</sequence>